<accession>A0A8S1LRR2</accession>
<evidence type="ECO:0000313" key="2">
    <source>
        <dbReference type="EMBL" id="CAD8071068.1"/>
    </source>
</evidence>
<feature type="compositionally biased region" description="Basic residues" evidence="1">
    <location>
        <begin position="13"/>
        <end position="29"/>
    </location>
</feature>
<organism evidence="2 3">
    <name type="scientific">Paramecium sonneborni</name>
    <dbReference type="NCBI Taxonomy" id="65129"/>
    <lineage>
        <taxon>Eukaryota</taxon>
        <taxon>Sar</taxon>
        <taxon>Alveolata</taxon>
        <taxon>Ciliophora</taxon>
        <taxon>Intramacronucleata</taxon>
        <taxon>Oligohymenophorea</taxon>
        <taxon>Peniculida</taxon>
        <taxon>Parameciidae</taxon>
        <taxon>Paramecium</taxon>
    </lineage>
</organism>
<protein>
    <submittedName>
        <fullName evidence="2">Uncharacterized protein</fullName>
    </submittedName>
</protein>
<feature type="region of interest" description="Disordered" evidence="1">
    <location>
        <begin position="1"/>
        <end position="29"/>
    </location>
</feature>
<proteinExistence type="predicted"/>
<keyword evidence="3" id="KW-1185">Reference proteome</keyword>
<dbReference type="Proteomes" id="UP000692954">
    <property type="component" value="Unassembled WGS sequence"/>
</dbReference>
<comment type="caution">
    <text evidence="2">The sequence shown here is derived from an EMBL/GenBank/DDBJ whole genome shotgun (WGS) entry which is preliminary data.</text>
</comment>
<sequence>MKNKKIKKDEAKLKKKGLKNKKQKVKIQIKKRRHECKLIKIIYKIQKFDSKAKVQNQ</sequence>
<gene>
    <name evidence="2" type="ORF">PSON_ATCC_30995.1.T0270312</name>
</gene>
<evidence type="ECO:0000313" key="3">
    <source>
        <dbReference type="Proteomes" id="UP000692954"/>
    </source>
</evidence>
<dbReference type="EMBL" id="CAJJDN010000027">
    <property type="protein sequence ID" value="CAD8071068.1"/>
    <property type="molecule type" value="Genomic_DNA"/>
</dbReference>
<evidence type="ECO:0000256" key="1">
    <source>
        <dbReference type="SAM" id="MobiDB-lite"/>
    </source>
</evidence>
<dbReference type="AlphaFoldDB" id="A0A8S1LRR2"/>
<name>A0A8S1LRR2_9CILI</name>
<reference evidence="2" key="1">
    <citation type="submission" date="2021-01" db="EMBL/GenBank/DDBJ databases">
        <authorList>
            <consortium name="Genoscope - CEA"/>
            <person name="William W."/>
        </authorList>
    </citation>
    <scope>NUCLEOTIDE SEQUENCE</scope>
</reference>